<dbReference type="Gene3D" id="3.40.50.1820">
    <property type="entry name" value="alpha/beta hydrolase"/>
    <property type="match status" value="1"/>
</dbReference>
<dbReference type="AlphaFoldDB" id="C8X9K7"/>
<dbReference type="InterPro" id="IPR050955">
    <property type="entry name" value="Plant_Biomass_Hydrol_Est"/>
</dbReference>
<dbReference type="SUPFAM" id="SSF53474">
    <property type="entry name" value="alpha/beta-Hydrolases"/>
    <property type="match status" value="2"/>
</dbReference>
<dbReference type="InterPro" id="IPR010126">
    <property type="entry name" value="Esterase_phb"/>
</dbReference>
<evidence type="ECO:0000256" key="2">
    <source>
        <dbReference type="ARBA" id="ARBA00022801"/>
    </source>
</evidence>
<name>C8X9K7_NAKMY</name>
<evidence type="ECO:0000313" key="4">
    <source>
        <dbReference type="EMBL" id="ACV79165.1"/>
    </source>
</evidence>
<dbReference type="HOGENOM" id="CLU_027551_0_3_11"/>
<gene>
    <name evidence="4" type="ordered locus">Namu_2820</name>
</gene>
<proteinExistence type="predicted"/>
<feature type="region of interest" description="Disordered" evidence="3">
    <location>
        <begin position="19"/>
        <end position="42"/>
    </location>
</feature>
<keyword evidence="5" id="KW-1185">Reference proteome</keyword>
<dbReference type="EMBL" id="CP001737">
    <property type="protein sequence ID" value="ACV79165.1"/>
    <property type="molecule type" value="Genomic_DNA"/>
</dbReference>
<sequence>MLRTGPQWLLPKLRRMAESAAPDASLGRPQRPAPPRPTGPGRWIHRQFRNEQGAREYDVYLPSGLTVHDRTPMLLLLHGCQQRSVDFAIESGFVAAADAHGLLIVAPRQDRQHQLQRCWRWYESEHQGRDRGEPAILAGLVREVSAERELWRVDRRRVYAAGLSAGGAMSLILATTYPDLIAAAGVHSATAYRSATQGLGALGAMAAHGSLPSHDRIGGEMAPVVLIHGTNDPVVRAPNADRIVDQWLASRDAQRLTGLDRVRPLATTRALVVDGRRCIRTRWYTARGRRVLEYWRVDGLRHAWSGGHRRGSFIDLTGPRAAEVMVAFFQRHKLAHTMVPVVADESGRPAAR</sequence>
<dbReference type="NCBIfam" id="TIGR01840">
    <property type="entry name" value="esterase_phb"/>
    <property type="match status" value="1"/>
</dbReference>
<evidence type="ECO:0000313" key="5">
    <source>
        <dbReference type="Proteomes" id="UP000002218"/>
    </source>
</evidence>
<dbReference type="InParanoid" id="C8X9K7"/>
<keyword evidence="2" id="KW-0378">Hydrolase</keyword>
<dbReference type="eggNOG" id="COG3509">
    <property type="taxonomic scope" value="Bacteria"/>
</dbReference>
<dbReference type="InterPro" id="IPR029058">
    <property type="entry name" value="AB_hydrolase_fold"/>
</dbReference>
<dbReference type="Proteomes" id="UP000002218">
    <property type="component" value="Chromosome"/>
</dbReference>
<reference evidence="5" key="1">
    <citation type="submission" date="2009-09" db="EMBL/GenBank/DDBJ databases">
        <title>The complete genome of Nakamurella multipartita DSM 44233.</title>
        <authorList>
            <consortium name="US DOE Joint Genome Institute (JGI-PGF)"/>
            <person name="Lucas S."/>
            <person name="Copeland A."/>
            <person name="Lapidus A."/>
            <person name="Glavina del Rio T."/>
            <person name="Dalin E."/>
            <person name="Tice H."/>
            <person name="Bruce D."/>
            <person name="Goodwin L."/>
            <person name="Pitluck S."/>
            <person name="Kyrpides N."/>
            <person name="Mavromatis K."/>
            <person name="Ivanova N."/>
            <person name="Ovchinnikova G."/>
            <person name="Sims D."/>
            <person name="Meincke L."/>
            <person name="Brettin T."/>
            <person name="Detter J.C."/>
            <person name="Han C."/>
            <person name="Larimer F."/>
            <person name="Land M."/>
            <person name="Hauser L."/>
            <person name="Markowitz V."/>
            <person name="Cheng J.-F."/>
            <person name="Hugenholtz P."/>
            <person name="Woyke T."/>
            <person name="Wu D."/>
            <person name="Klenk H.-P."/>
            <person name="Eisen J.A."/>
        </authorList>
    </citation>
    <scope>NUCLEOTIDE SEQUENCE [LARGE SCALE GENOMIC DNA]</scope>
    <source>
        <strain evidence="5">ATCC 700099 / DSM 44233 / CIP 104796 / JCM 9543 / NBRC 105858 / Y-104</strain>
    </source>
</reference>
<dbReference type="STRING" id="479431.Namu_2820"/>
<dbReference type="PANTHER" id="PTHR43037">
    <property type="entry name" value="UNNAMED PRODUCT-RELATED"/>
    <property type="match status" value="1"/>
</dbReference>
<evidence type="ECO:0000256" key="3">
    <source>
        <dbReference type="SAM" id="MobiDB-lite"/>
    </source>
</evidence>
<dbReference type="KEGG" id="nml:Namu_2820"/>
<dbReference type="Pfam" id="PF10503">
    <property type="entry name" value="Esterase_PHB"/>
    <property type="match status" value="1"/>
</dbReference>
<reference evidence="4 5" key="2">
    <citation type="journal article" date="2010" name="Stand. Genomic Sci.">
        <title>Complete genome sequence of Nakamurella multipartita type strain (Y-104).</title>
        <authorList>
            <person name="Tice H."/>
            <person name="Mayilraj S."/>
            <person name="Sims D."/>
            <person name="Lapidus A."/>
            <person name="Nolan M."/>
            <person name="Lucas S."/>
            <person name="Glavina Del Rio T."/>
            <person name="Copeland A."/>
            <person name="Cheng J.F."/>
            <person name="Meincke L."/>
            <person name="Bruce D."/>
            <person name="Goodwin L."/>
            <person name="Pitluck S."/>
            <person name="Ivanova N."/>
            <person name="Mavromatis K."/>
            <person name="Ovchinnikova G."/>
            <person name="Pati A."/>
            <person name="Chen A."/>
            <person name="Palaniappan K."/>
            <person name="Land M."/>
            <person name="Hauser L."/>
            <person name="Chang Y.J."/>
            <person name="Jeffries C.D."/>
            <person name="Detter J.C."/>
            <person name="Brettin T."/>
            <person name="Rohde M."/>
            <person name="Goker M."/>
            <person name="Bristow J."/>
            <person name="Eisen J.A."/>
            <person name="Markowitz V."/>
            <person name="Hugenholtz P."/>
            <person name="Kyrpides N.C."/>
            <person name="Klenk H.P."/>
            <person name="Chen F."/>
        </authorList>
    </citation>
    <scope>NUCLEOTIDE SEQUENCE [LARGE SCALE GENOMIC DNA]</scope>
    <source>
        <strain evidence="5">ATCC 700099 / DSM 44233 / CIP 104796 / JCM 9543 / NBRC 105858 / Y-104</strain>
    </source>
</reference>
<protein>
    <submittedName>
        <fullName evidence="4">Esterase, PHB depolymerase family</fullName>
    </submittedName>
</protein>
<dbReference type="FunCoup" id="C8X9K7">
    <property type="interactions" value="22"/>
</dbReference>
<organism evidence="4 5">
    <name type="scientific">Nakamurella multipartita (strain ATCC 700099 / DSM 44233 / CIP 104796 / JCM 9543 / NBRC 105858 / Y-104)</name>
    <name type="common">Microsphaera multipartita</name>
    <dbReference type="NCBI Taxonomy" id="479431"/>
    <lineage>
        <taxon>Bacteria</taxon>
        <taxon>Bacillati</taxon>
        <taxon>Actinomycetota</taxon>
        <taxon>Actinomycetes</taxon>
        <taxon>Nakamurellales</taxon>
        <taxon>Nakamurellaceae</taxon>
        <taxon>Nakamurella</taxon>
    </lineage>
</organism>
<dbReference type="GO" id="GO:0016787">
    <property type="term" value="F:hydrolase activity"/>
    <property type="evidence" value="ECO:0007669"/>
    <property type="project" value="UniProtKB-KW"/>
</dbReference>
<keyword evidence="1" id="KW-0732">Signal</keyword>
<dbReference type="PANTHER" id="PTHR43037:SF1">
    <property type="entry name" value="BLL1128 PROTEIN"/>
    <property type="match status" value="1"/>
</dbReference>
<dbReference type="RefSeq" id="WP_015748044.1">
    <property type="nucleotide sequence ID" value="NC_013235.1"/>
</dbReference>
<evidence type="ECO:0000256" key="1">
    <source>
        <dbReference type="ARBA" id="ARBA00022729"/>
    </source>
</evidence>
<accession>C8X9K7</accession>
<dbReference type="GO" id="GO:0005576">
    <property type="term" value="C:extracellular region"/>
    <property type="evidence" value="ECO:0007669"/>
    <property type="project" value="InterPro"/>
</dbReference>